<name>A0AAU8AQG5_9RHOB</name>
<dbReference type="Gene3D" id="3.40.50.1110">
    <property type="entry name" value="SGNH hydrolase"/>
    <property type="match status" value="1"/>
</dbReference>
<geneLocation type="plasmid" evidence="2">
    <name>unnamed1</name>
</geneLocation>
<keyword evidence="2" id="KW-0614">Plasmid</keyword>
<proteinExistence type="predicted"/>
<dbReference type="PANTHER" id="PTHR30383:SF5">
    <property type="entry name" value="SGNH HYDROLASE-TYPE ESTERASE DOMAIN-CONTAINING PROTEIN"/>
    <property type="match status" value="1"/>
</dbReference>
<dbReference type="RefSeq" id="WP_353475842.1">
    <property type="nucleotide sequence ID" value="NZ_CP123386.1"/>
</dbReference>
<dbReference type="InterPro" id="IPR036514">
    <property type="entry name" value="SGNH_hydro_sf"/>
</dbReference>
<dbReference type="PANTHER" id="PTHR30383">
    <property type="entry name" value="THIOESTERASE 1/PROTEASE 1/LYSOPHOSPHOLIPASE L1"/>
    <property type="match status" value="1"/>
</dbReference>
<reference evidence="2" key="1">
    <citation type="submission" date="2023-02" db="EMBL/GenBank/DDBJ databases">
        <title>Description and genomic characterization of Salipiger bruguierae sp. nov., isolated from the sediment of mangrove plant Bruguiera sexangula.</title>
        <authorList>
            <person name="Long M."/>
        </authorList>
    </citation>
    <scope>NUCLEOTIDE SEQUENCE</scope>
    <source>
        <strain evidence="2">H15</strain>
        <plasmid evidence="2">unnamed1</plasmid>
    </source>
</reference>
<sequence length="250" mass="26051">MRLSNPAAVLGALLVVTGLGLAGAAAALWAGVELRPAPEVADRPFTVPMPGDAGLRLTVLGTSLSNRQLWPGEVAERLRGCAGIPVALSVVAQNGAGSDWGLAQVERVAAERPDLVLVEFAINDADVTDGMSLAASARTHAELIRALRDASPGTEIVLLTMSPAEGLRGVIRPRLRAHYLQYRALADEMGVGLIDLYPRWLALPRSERGLARDGLHPDPQTASDLIAPVIAGAVARALTGAECGDAQRGS</sequence>
<dbReference type="GO" id="GO:0004622">
    <property type="term" value="F:phosphatidylcholine lysophospholipase activity"/>
    <property type="evidence" value="ECO:0007669"/>
    <property type="project" value="TreeGrafter"/>
</dbReference>
<gene>
    <name evidence="2" type="ORF">PVT71_22960</name>
</gene>
<dbReference type="EC" id="3.1.-.-" evidence="2"/>
<dbReference type="AlphaFoldDB" id="A0AAU8AQG5"/>
<organism evidence="2">
    <name type="scientific">Alloyangia sp. H15</name>
    <dbReference type="NCBI Taxonomy" id="3029062"/>
    <lineage>
        <taxon>Bacteria</taxon>
        <taxon>Pseudomonadati</taxon>
        <taxon>Pseudomonadota</taxon>
        <taxon>Alphaproteobacteria</taxon>
        <taxon>Rhodobacterales</taxon>
        <taxon>Roseobacteraceae</taxon>
        <taxon>Alloyangia</taxon>
    </lineage>
</organism>
<dbReference type="Pfam" id="PF13472">
    <property type="entry name" value="Lipase_GDSL_2"/>
    <property type="match status" value="1"/>
</dbReference>
<accession>A0AAU8AQG5</accession>
<evidence type="ECO:0000259" key="1">
    <source>
        <dbReference type="Pfam" id="PF13472"/>
    </source>
</evidence>
<evidence type="ECO:0000313" key="2">
    <source>
        <dbReference type="EMBL" id="XCC96951.1"/>
    </source>
</evidence>
<protein>
    <submittedName>
        <fullName evidence="2">SGNH/GDSL hydrolase family protein</fullName>
        <ecNumber evidence="2">3.1.-.-</ecNumber>
    </submittedName>
</protein>
<dbReference type="InterPro" id="IPR013830">
    <property type="entry name" value="SGNH_hydro"/>
</dbReference>
<keyword evidence="2" id="KW-0378">Hydrolase</keyword>
<dbReference type="InterPro" id="IPR051532">
    <property type="entry name" value="Ester_Hydrolysis_Enzymes"/>
</dbReference>
<dbReference type="EMBL" id="CP123386">
    <property type="protein sequence ID" value="XCC96951.1"/>
    <property type="molecule type" value="Genomic_DNA"/>
</dbReference>
<feature type="domain" description="SGNH hydrolase-type esterase" evidence="1">
    <location>
        <begin position="66"/>
        <end position="220"/>
    </location>
</feature>
<dbReference type="SUPFAM" id="SSF52266">
    <property type="entry name" value="SGNH hydrolase"/>
    <property type="match status" value="1"/>
</dbReference>